<keyword evidence="11 18" id="KW-0472">Membrane</keyword>
<dbReference type="GO" id="GO:0005524">
    <property type="term" value="F:ATP binding"/>
    <property type="evidence" value="ECO:0007669"/>
    <property type="project" value="UniProtKB-KW"/>
</dbReference>
<evidence type="ECO:0000256" key="9">
    <source>
        <dbReference type="ARBA" id="ARBA00022967"/>
    </source>
</evidence>
<evidence type="ECO:0000256" key="18">
    <source>
        <dbReference type="SAM" id="Phobius"/>
    </source>
</evidence>
<name>A0A9P6U1A9_9FUNG</name>
<dbReference type="GO" id="GO:0032456">
    <property type="term" value="P:endocytic recycling"/>
    <property type="evidence" value="ECO:0007669"/>
    <property type="project" value="TreeGrafter"/>
</dbReference>
<feature type="domain" description="P-type ATPase C-terminal" evidence="20">
    <location>
        <begin position="1379"/>
        <end position="1633"/>
    </location>
</feature>
<comment type="caution">
    <text evidence="21">The sequence shown here is derived from an EMBL/GenBank/DDBJ whole genome shotgun (WGS) entry which is preliminary data.</text>
</comment>
<evidence type="ECO:0000313" key="21">
    <source>
        <dbReference type="EMBL" id="KAG0254921.1"/>
    </source>
</evidence>
<dbReference type="Gene3D" id="2.70.150.10">
    <property type="entry name" value="Calcium-transporting ATPase, cytoplasmic transduction domain A"/>
    <property type="match status" value="1"/>
</dbReference>
<dbReference type="InterPro" id="IPR023299">
    <property type="entry name" value="ATPase_P-typ_cyto_dom_N"/>
</dbReference>
<organism evidence="21 22">
    <name type="scientific">Actinomortierella ambigua</name>
    <dbReference type="NCBI Taxonomy" id="1343610"/>
    <lineage>
        <taxon>Eukaryota</taxon>
        <taxon>Fungi</taxon>
        <taxon>Fungi incertae sedis</taxon>
        <taxon>Mucoromycota</taxon>
        <taxon>Mortierellomycotina</taxon>
        <taxon>Mortierellomycetes</taxon>
        <taxon>Mortierellales</taxon>
        <taxon>Mortierellaceae</taxon>
        <taxon>Actinomortierella</taxon>
    </lineage>
</organism>
<dbReference type="GO" id="GO:0005802">
    <property type="term" value="C:trans-Golgi network"/>
    <property type="evidence" value="ECO:0007669"/>
    <property type="project" value="TreeGrafter"/>
</dbReference>
<dbReference type="SUPFAM" id="SSF81660">
    <property type="entry name" value="Metal cation-transporting ATPase, ATP-binding domain N"/>
    <property type="match status" value="1"/>
</dbReference>
<evidence type="ECO:0000256" key="4">
    <source>
        <dbReference type="ARBA" id="ARBA00022692"/>
    </source>
</evidence>
<feature type="transmembrane region" description="Helical" evidence="18">
    <location>
        <begin position="1488"/>
        <end position="1513"/>
    </location>
</feature>
<dbReference type="InterPro" id="IPR036412">
    <property type="entry name" value="HAD-like_sf"/>
</dbReference>
<dbReference type="InterPro" id="IPR032630">
    <property type="entry name" value="P_typ_ATPase_c"/>
</dbReference>
<dbReference type="SUPFAM" id="SSF56784">
    <property type="entry name" value="HAD-like"/>
    <property type="match status" value="1"/>
</dbReference>
<evidence type="ECO:0000256" key="15">
    <source>
        <dbReference type="PIRSR" id="PIRSR606539-2"/>
    </source>
</evidence>
<keyword evidence="4 18" id="KW-0812">Transmembrane</keyword>
<keyword evidence="9" id="KW-1278">Translocase</keyword>
<feature type="compositionally biased region" description="Basic and acidic residues" evidence="17">
    <location>
        <begin position="1072"/>
        <end position="1088"/>
    </location>
</feature>
<comment type="catalytic activity">
    <reaction evidence="13">
        <text>a 1,2-diacyl-sn-glycero-3-phosphoethanolamine(out) + ATP + H2O = a 1,2-diacyl-sn-glycero-3-phosphoethanolamine(in) + ADP + phosphate + H(+)</text>
        <dbReference type="Rhea" id="RHEA:66132"/>
        <dbReference type="ChEBI" id="CHEBI:15377"/>
        <dbReference type="ChEBI" id="CHEBI:15378"/>
        <dbReference type="ChEBI" id="CHEBI:30616"/>
        <dbReference type="ChEBI" id="CHEBI:43474"/>
        <dbReference type="ChEBI" id="CHEBI:64612"/>
        <dbReference type="ChEBI" id="CHEBI:456216"/>
    </reaction>
    <physiologicalReaction direction="left-to-right" evidence="13">
        <dbReference type="Rhea" id="RHEA:66133"/>
    </physiologicalReaction>
</comment>
<dbReference type="InterPro" id="IPR023214">
    <property type="entry name" value="HAD_sf"/>
</dbReference>
<dbReference type="GO" id="GO:0006892">
    <property type="term" value="P:post-Golgi vesicle-mediated transport"/>
    <property type="evidence" value="ECO:0007669"/>
    <property type="project" value="TreeGrafter"/>
</dbReference>
<feature type="binding site" evidence="15">
    <location>
        <position position="699"/>
    </location>
    <ligand>
        <name>ATP</name>
        <dbReference type="ChEBI" id="CHEBI:30616"/>
    </ligand>
</feature>
<feature type="binding site" evidence="15">
    <location>
        <position position="994"/>
    </location>
    <ligand>
        <name>ATP</name>
        <dbReference type="ChEBI" id="CHEBI:30616"/>
    </ligand>
</feature>
<feature type="transmembrane region" description="Helical" evidence="18">
    <location>
        <begin position="630"/>
        <end position="651"/>
    </location>
</feature>
<dbReference type="Gene3D" id="3.40.1110.10">
    <property type="entry name" value="Calcium-transporting ATPase, cytoplasmic domain N"/>
    <property type="match status" value="1"/>
</dbReference>
<feature type="transmembrane region" description="Helical" evidence="18">
    <location>
        <begin position="1533"/>
        <end position="1551"/>
    </location>
</feature>
<comment type="cofactor">
    <cofactor evidence="16">
        <name>Mg(2+)</name>
        <dbReference type="ChEBI" id="CHEBI:18420"/>
    </cofactor>
</comment>
<feature type="region of interest" description="Disordered" evidence="17">
    <location>
        <begin position="1823"/>
        <end position="1867"/>
    </location>
</feature>
<gene>
    <name evidence="21" type="ORF">DFQ27_006571</name>
</gene>
<evidence type="ECO:0000256" key="17">
    <source>
        <dbReference type="SAM" id="MobiDB-lite"/>
    </source>
</evidence>
<feature type="binding site" evidence="15">
    <location>
        <position position="700"/>
    </location>
    <ligand>
        <name>ATP</name>
        <dbReference type="ChEBI" id="CHEBI:30616"/>
    </ligand>
</feature>
<comment type="catalytic activity">
    <reaction evidence="12">
        <text>ATP + H2O + phospholipidSide 1 = ADP + phosphate + phospholipidSide 2.</text>
        <dbReference type="EC" id="7.6.2.1"/>
    </reaction>
</comment>
<evidence type="ECO:0000256" key="5">
    <source>
        <dbReference type="ARBA" id="ARBA00022723"/>
    </source>
</evidence>
<dbReference type="InterPro" id="IPR006539">
    <property type="entry name" value="P-type_ATPase_IV"/>
</dbReference>
<evidence type="ECO:0000256" key="8">
    <source>
        <dbReference type="ARBA" id="ARBA00022842"/>
    </source>
</evidence>
<dbReference type="InterPro" id="IPR018303">
    <property type="entry name" value="ATPase_P-typ_P_site"/>
</dbReference>
<evidence type="ECO:0000256" key="11">
    <source>
        <dbReference type="ARBA" id="ARBA00023136"/>
    </source>
</evidence>
<evidence type="ECO:0000256" key="7">
    <source>
        <dbReference type="ARBA" id="ARBA00022840"/>
    </source>
</evidence>
<feature type="compositionally biased region" description="Polar residues" evidence="17">
    <location>
        <begin position="180"/>
        <end position="206"/>
    </location>
</feature>
<evidence type="ECO:0000256" key="14">
    <source>
        <dbReference type="PIRSR" id="PIRSR606539-1"/>
    </source>
</evidence>
<feature type="binding site" evidence="15">
    <location>
        <position position="912"/>
    </location>
    <ligand>
        <name>ATP</name>
        <dbReference type="ChEBI" id="CHEBI:30616"/>
    </ligand>
</feature>
<feature type="region of interest" description="Disordered" evidence="17">
    <location>
        <begin position="100"/>
        <end position="123"/>
    </location>
</feature>
<feature type="region of interest" description="Disordered" evidence="17">
    <location>
        <begin position="1"/>
        <end position="49"/>
    </location>
</feature>
<dbReference type="GO" id="GO:0005886">
    <property type="term" value="C:plasma membrane"/>
    <property type="evidence" value="ECO:0007669"/>
    <property type="project" value="TreeGrafter"/>
</dbReference>
<feature type="binding site" evidence="16">
    <location>
        <position position="701"/>
    </location>
    <ligand>
        <name>Mg(2+)</name>
        <dbReference type="ChEBI" id="CHEBI:18420"/>
    </ligand>
</feature>
<keyword evidence="8 16" id="KW-0460">Magnesium</keyword>
<protein>
    <recommendedName>
        <fullName evidence="3">P-type phospholipid transporter</fullName>
        <ecNumber evidence="3">7.6.2.1</ecNumber>
    </recommendedName>
</protein>
<dbReference type="Pfam" id="PF00702">
    <property type="entry name" value="Hydrolase"/>
    <property type="match status" value="1"/>
</dbReference>
<dbReference type="GO" id="GO:0140326">
    <property type="term" value="F:ATPase-coupled intramembrane lipid transporter activity"/>
    <property type="evidence" value="ECO:0007669"/>
    <property type="project" value="UniProtKB-EC"/>
</dbReference>
<comment type="similarity">
    <text evidence="2">Belongs to the cation transport ATPase (P-type) (TC 3.A.3) family. Type IV subfamily.</text>
</comment>
<dbReference type="GO" id="GO:0016887">
    <property type="term" value="F:ATP hydrolysis activity"/>
    <property type="evidence" value="ECO:0007669"/>
    <property type="project" value="InterPro"/>
</dbReference>
<dbReference type="GO" id="GO:0000287">
    <property type="term" value="F:magnesium ion binding"/>
    <property type="evidence" value="ECO:0007669"/>
    <property type="project" value="InterPro"/>
</dbReference>
<dbReference type="NCBIfam" id="TIGR01494">
    <property type="entry name" value="ATPase_P-type"/>
    <property type="match status" value="1"/>
</dbReference>
<dbReference type="EC" id="7.6.2.1" evidence="3"/>
<keyword evidence="22" id="KW-1185">Reference proteome</keyword>
<feature type="compositionally biased region" description="Low complexity" evidence="17">
    <location>
        <begin position="1828"/>
        <end position="1841"/>
    </location>
</feature>
<evidence type="ECO:0000256" key="16">
    <source>
        <dbReference type="PIRSR" id="PIRSR606539-3"/>
    </source>
</evidence>
<dbReference type="InterPro" id="IPR001757">
    <property type="entry name" value="P_typ_ATPase"/>
</dbReference>
<keyword evidence="6 15" id="KW-0547">Nucleotide-binding</keyword>
<evidence type="ECO:0000256" key="2">
    <source>
        <dbReference type="ARBA" id="ARBA00008109"/>
    </source>
</evidence>
<feature type="compositionally biased region" description="Polar residues" evidence="17">
    <location>
        <begin position="100"/>
        <end position="109"/>
    </location>
</feature>
<dbReference type="SUPFAM" id="SSF81665">
    <property type="entry name" value="Calcium ATPase, transmembrane domain M"/>
    <property type="match status" value="1"/>
</dbReference>
<feature type="compositionally biased region" description="Low complexity" evidence="17">
    <location>
        <begin position="11"/>
        <end position="37"/>
    </location>
</feature>
<evidence type="ECO:0000256" key="1">
    <source>
        <dbReference type="ARBA" id="ARBA00004141"/>
    </source>
</evidence>
<feature type="binding site" evidence="15">
    <location>
        <position position="971"/>
    </location>
    <ligand>
        <name>ATP</name>
        <dbReference type="ChEBI" id="CHEBI:30616"/>
    </ligand>
</feature>
<dbReference type="OrthoDB" id="377733at2759"/>
<keyword evidence="10 18" id="KW-1133">Transmembrane helix</keyword>
<feature type="binding site" evidence="16">
    <location>
        <position position="699"/>
    </location>
    <ligand>
        <name>Mg(2+)</name>
        <dbReference type="ChEBI" id="CHEBI:18420"/>
    </ligand>
</feature>
<keyword evidence="7 15" id="KW-0067">ATP-binding</keyword>
<proteinExistence type="inferred from homology"/>
<dbReference type="Pfam" id="PF16209">
    <property type="entry name" value="PhoLip_ATPase_N"/>
    <property type="match status" value="1"/>
</dbReference>
<dbReference type="PROSITE" id="PS00154">
    <property type="entry name" value="ATPASE_E1_E2"/>
    <property type="match status" value="1"/>
</dbReference>
<feature type="compositionally biased region" description="Polar residues" evidence="17">
    <location>
        <begin position="1684"/>
        <end position="1699"/>
    </location>
</feature>
<dbReference type="EMBL" id="JAAAJB010000490">
    <property type="protein sequence ID" value="KAG0254921.1"/>
    <property type="molecule type" value="Genomic_DNA"/>
</dbReference>
<feature type="transmembrane region" description="Helical" evidence="18">
    <location>
        <begin position="584"/>
        <end position="610"/>
    </location>
</feature>
<feature type="region of interest" description="Disordered" evidence="17">
    <location>
        <begin position="1684"/>
        <end position="1782"/>
    </location>
</feature>
<feature type="transmembrane region" description="Helical" evidence="18">
    <location>
        <begin position="1563"/>
        <end position="1583"/>
    </location>
</feature>
<dbReference type="InterPro" id="IPR023298">
    <property type="entry name" value="ATPase_P-typ_TM_dom_sf"/>
</dbReference>
<dbReference type="NCBIfam" id="TIGR01652">
    <property type="entry name" value="ATPase-Plipid"/>
    <property type="match status" value="2"/>
</dbReference>
<comment type="subcellular location">
    <subcellularLocation>
        <location evidence="1">Membrane</location>
        <topology evidence="1">Multi-pass membrane protein</topology>
    </subcellularLocation>
</comment>
<dbReference type="GO" id="GO:0045332">
    <property type="term" value="P:phospholipid translocation"/>
    <property type="evidence" value="ECO:0007669"/>
    <property type="project" value="TreeGrafter"/>
</dbReference>
<evidence type="ECO:0000259" key="19">
    <source>
        <dbReference type="Pfam" id="PF16209"/>
    </source>
</evidence>
<evidence type="ECO:0000256" key="3">
    <source>
        <dbReference type="ARBA" id="ARBA00012189"/>
    </source>
</evidence>
<feature type="domain" description="P-type ATPase N-terminal" evidence="19">
    <location>
        <begin position="274"/>
        <end position="330"/>
    </location>
</feature>
<feature type="region of interest" description="Disordered" evidence="17">
    <location>
        <begin position="1064"/>
        <end position="1102"/>
    </location>
</feature>
<evidence type="ECO:0000313" key="22">
    <source>
        <dbReference type="Proteomes" id="UP000807716"/>
    </source>
</evidence>
<dbReference type="InterPro" id="IPR032631">
    <property type="entry name" value="P-type_ATPase_N"/>
</dbReference>
<evidence type="ECO:0000256" key="6">
    <source>
        <dbReference type="ARBA" id="ARBA00022741"/>
    </source>
</evidence>
<dbReference type="PANTHER" id="PTHR24092:SF174">
    <property type="entry name" value="PHOSPHOLIPID-TRANSPORTING ATPASE DNF3-RELATED"/>
    <property type="match status" value="1"/>
</dbReference>
<dbReference type="Pfam" id="PF13246">
    <property type="entry name" value="Cation_ATPase"/>
    <property type="match status" value="1"/>
</dbReference>
<feature type="compositionally biased region" description="Basic residues" evidence="17">
    <location>
        <begin position="786"/>
        <end position="795"/>
    </location>
</feature>
<accession>A0A9P6U1A9</accession>
<dbReference type="Pfam" id="PF16212">
    <property type="entry name" value="PhoLip_ATPase_C"/>
    <property type="match status" value="1"/>
</dbReference>
<dbReference type="Gene3D" id="3.40.50.1000">
    <property type="entry name" value="HAD superfamily/HAD-like"/>
    <property type="match status" value="1"/>
</dbReference>
<evidence type="ECO:0000256" key="10">
    <source>
        <dbReference type="ARBA" id="ARBA00022989"/>
    </source>
</evidence>
<feature type="compositionally biased region" description="Polar residues" evidence="17">
    <location>
        <begin position="1851"/>
        <end position="1867"/>
    </location>
</feature>
<feature type="active site" description="4-aspartylphosphate intermediate" evidence="14">
    <location>
        <position position="699"/>
    </location>
</feature>
<feature type="region of interest" description="Disordered" evidence="17">
    <location>
        <begin position="746"/>
        <end position="847"/>
    </location>
</feature>
<evidence type="ECO:0000256" key="13">
    <source>
        <dbReference type="ARBA" id="ARBA00049128"/>
    </source>
</evidence>
<feature type="binding site" evidence="15">
    <location>
        <position position="701"/>
    </location>
    <ligand>
        <name>ATP</name>
        <dbReference type="ChEBI" id="CHEBI:30616"/>
    </ligand>
</feature>
<dbReference type="PANTHER" id="PTHR24092">
    <property type="entry name" value="PROBABLE PHOSPHOLIPID-TRANSPORTING ATPASE"/>
    <property type="match status" value="1"/>
</dbReference>
<feature type="region of interest" description="Disordered" evidence="17">
    <location>
        <begin position="172"/>
        <end position="219"/>
    </location>
</feature>
<evidence type="ECO:0000259" key="20">
    <source>
        <dbReference type="Pfam" id="PF16212"/>
    </source>
</evidence>
<reference evidence="21" key="1">
    <citation type="journal article" date="2020" name="Fungal Divers.">
        <title>Resolving the Mortierellaceae phylogeny through synthesis of multi-gene phylogenetics and phylogenomics.</title>
        <authorList>
            <person name="Vandepol N."/>
            <person name="Liber J."/>
            <person name="Desiro A."/>
            <person name="Na H."/>
            <person name="Kennedy M."/>
            <person name="Barry K."/>
            <person name="Grigoriev I.V."/>
            <person name="Miller A.N."/>
            <person name="O'Donnell K."/>
            <person name="Stajich J.E."/>
            <person name="Bonito G."/>
        </authorList>
    </citation>
    <scope>NUCLEOTIDE SEQUENCE</scope>
    <source>
        <strain evidence="21">BC1065</strain>
    </source>
</reference>
<dbReference type="FunFam" id="3.40.50.1000:FF:000172">
    <property type="entry name" value="Phospholipid-transporting ATPase"/>
    <property type="match status" value="1"/>
</dbReference>
<feature type="transmembrane region" description="Helical" evidence="18">
    <location>
        <begin position="1603"/>
        <end position="1623"/>
    </location>
</feature>
<evidence type="ECO:0000256" key="12">
    <source>
        <dbReference type="ARBA" id="ARBA00034036"/>
    </source>
</evidence>
<dbReference type="Proteomes" id="UP000807716">
    <property type="component" value="Unassembled WGS sequence"/>
</dbReference>
<feature type="compositionally biased region" description="Gly residues" evidence="17">
    <location>
        <begin position="831"/>
        <end position="841"/>
    </location>
</feature>
<feature type="compositionally biased region" description="Basic residues" evidence="17">
    <location>
        <begin position="766"/>
        <end position="775"/>
    </location>
</feature>
<dbReference type="SUPFAM" id="SSF81653">
    <property type="entry name" value="Calcium ATPase, transduction domain A"/>
    <property type="match status" value="1"/>
</dbReference>
<dbReference type="InterPro" id="IPR008250">
    <property type="entry name" value="ATPase_P-typ_transduc_dom_A_sf"/>
</dbReference>
<sequence length="1867" mass="204330">MPYTTDPRQDQQPSATSPQSHPTPPSQTASASQQNSSEGRSGAVVGPDSSAVASANACAHLSTPSPHSSLDITATIPSASASASTTSSATVVSKAAAGNIASSGSTPTLHSRRRRATLQGQQPTIITTHGASLYSSPGAGADAEALRQDNILIDLPEQTPANIPPPLELDPVKSQGGGPSTISGVAASDTTAPSTHHQAPPTATSETFKEMQPPTRSSTMNHDMVHSMTPPSFLQRVKNRIQRLRGRTVSSKKSARVIPINPTRTTPLIQPETGKPFVSNSVTTARYSFWDFLPKQLYAQFSKIANVYFLFVASLQMVPSWSPTGQYTTLVPLLTFLSIAIAHEGYDDYRRHRQDSVENNQMANVLRVYRDATNHVEPSSQDTLDRVHRSIRNRVPSEGASSPPSVIVPMTPTAPTTPTLTMFQKIKWKDVAVGNIVRVDQNDWVPADLILLYSAGHEGSCYIETAALDGETNLKQRQALKVTNDMIHSPEDLVQLRGCANTEQPNQDLYNFDGYMDVDQSTPLPTGETTTRHALSISQILLRGTILRNTSYVYGLVVFSGEDTKIRQNSSKNIRTKAPSMQRLINKVIIIIFSIVLILSAVCTVLSKVWKGRNERRGRHAWYLTEGQDMASIFFGYIVLFNTMIPISLYVTMELVKLVQAYFIQQDIEMYDPISNTPAESRTTVINEELGQVSYLFSDKTGTLTENIMMFRKFCVAGHSFHHDLDPESIAKAKRVAEEDEAMNLGSKGSLDDLHQQNSKGNNNKKDRRPKKRASKIVQRFASRASQHHHHRKRQNSSGGYQTLDGEMNDMEEATAPPSKAKHYPDSICAGGDGRGGSSGDDGGKQVYSEDIVPCTPTSQLVPFLQSGTKHPMQDRIRFFLLAMALCHDAVPELADEEDPDSLRYQAASPDENALVAGAKELGYVFFERGRGGIRVRALKTKGDIAAGQAAAGGAKDQGCDYYEILNVIDFSSKRKRMSVIYRMPDGQICLFCKGADSIILERVRDPKIDYEYAQSALNSPLYTPLTPRRFETKGGDAFGLERGAGAGAGTGYGVGGASSYSGSAGVGTGAGKDHDRSARMRQHDRYSSNDSMAQPVKSPLMSKDLSLGHVTEERPEETDDLGSYFFGHQPGWVQSEMWEYQQTMDHIQEYAATGLRTLLYGHRYLSKEEYSLWSKQYADAQSALENRQEKLEAVAELLEQNLDMTGATAIEDKLQEGVPEAIDKLRRAGIRLWMLTGDKRETAINIGYSCRLIKDFSSTIILDVPTQAQAHKAINKALRDVNKGKSRHVVVVIDGATLGIVEQTPELMALFVELGIRADSVICCRVSPAQKALVVKTVRGKCKHAVTLAIGDGANDIAMIQEANVGIGITGKEGLQAARSSDYSIAQFRFLERLLFVHGRWSYVRVSKFVLGTFYKCATFYLTQGAFQFWTGFSGTSLYEQWTLSFYNTLFSSLPVMVVGMFEQDLKASTLLLVPELYTYGPRDRGFSVLTFATWMLAAVFQAIATLLVPLWINGAINHFGIEADDGSLFNLGLNVYTTIVLVVTFKVAYLETHNWSIMTHITSVLTIVAWFGYNTMYSFFYPVKTAGYHVRGVFQAMAGHLPFWMTVFVSFMVAIIPNVIAKIIKAQMFPTDVDVYQELEKDPEAVQRWKEWEMELGSQGAEAEGVTGAKIKRRLSIAASIVSRQSSMSKQQPPVSRTHSRKSMARSNRGWGSRQSSFSGRAPSSLGHHQPKGMMMDDEALDSAGVSASGRQISNSGGGGVSKRSSYHHHSASQGAQPLSSPLQDMDWIVAAEEGLPPHKSTSSGFMGGIKSLRRVSSAGHPAVGALSPSSSVTAASSSHPMETLAPLTRQTTAPATNHSGPFSP</sequence>
<keyword evidence="5 16" id="KW-0479">Metal-binding</keyword>